<proteinExistence type="predicted"/>
<evidence type="ECO:0000313" key="2">
    <source>
        <dbReference type="EMBL" id="MFC4200582.1"/>
    </source>
</evidence>
<gene>
    <name evidence="2" type="ORF">ACFOY1_06430</name>
</gene>
<dbReference type="PANTHER" id="PTHR48228">
    <property type="entry name" value="SUCCINYL-COA--D-CITRAMALATE COA-TRANSFERASE"/>
    <property type="match status" value="1"/>
</dbReference>
<keyword evidence="3" id="KW-1185">Reference proteome</keyword>
<dbReference type="EMBL" id="JBHSBV010000002">
    <property type="protein sequence ID" value="MFC4200582.1"/>
    <property type="molecule type" value="Genomic_DNA"/>
</dbReference>
<dbReference type="Proteomes" id="UP001595848">
    <property type="component" value="Unassembled WGS sequence"/>
</dbReference>
<organism evidence="2 3">
    <name type="scientific">Candidimonas humi</name>
    <dbReference type="NCBI Taxonomy" id="683355"/>
    <lineage>
        <taxon>Bacteria</taxon>
        <taxon>Pseudomonadati</taxon>
        <taxon>Pseudomonadota</taxon>
        <taxon>Betaproteobacteria</taxon>
        <taxon>Burkholderiales</taxon>
        <taxon>Alcaligenaceae</taxon>
        <taxon>Candidimonas</taxon>
    </lineage>
</organism>
<evidence type="ECO:0000256" key="1">
    <source>
        <dbReference type="ARBA" id="ARBA00022679"/>
    </source>
</evidence>
<evidence type="ECO:0000313" key="3">
    <source>
        <dbReference type="Proteomes" id="UP001595848"/>
    </source>
</evidence>
<dbReference type="InterPro" id="IPR003673">
    <property type="entry name" value="CoA-Trfase_fam_III"/>
</dbReference>
<dbReference type="PANTHER" id="PTHR48228:SF6">
    <property type="entry name" value="L-CARNITINE COA-TRANSFERASE"/>
    <property type="match status" value="1"/>
</dbReference>
<dbReference type="InterPro" id="IPR050509">
    <property type="entry name" value="CoA-transferase_III"/>
</dbReference>
<reference evidence="3" key="1">
    <citation type="journal article" date="2019" name="Int. J. Syst. Evol. Microbiol.">
        <title>The Global Catalogue of Microorganisms (GCM) 10K type strain sequencing project: providing services to taxonomists for standard genome sequencing and annotation.</title>
        <authorList>
            <consortium name="The Broad Institute Genomics Platform"/>
            <consortium name="The Broad Institute Genome Sequencing Center for Infectious Disease"/>
            <person name="Wu L."/>
            <person name="Ma J."/>
        </authorList>
    </citation>
    <scope>NUCLEOTIDE SEQUENCE [LARGE SCALE GENOMIC DNA]</scope>
    <source>
        <strain evidence="3">LMG 24813</strain>
    </source>
</reference>
<dbReference type="Pfam" id="PF02515">
    <property type="entry name" value="CoA_transf_3"/>
    <property type="match status" value="1"/>
</dbReference>
<accession>A0ABV8NWH7</accession>
<keyword evidence="1 2" id="KW-0808">Transferase</keyword>
<name>A0ABV8NWH7_9BURK</name>
<comment type="caution">
    <text evidence="2">The sequence shown here is derived from an EMBL/GenBank/DDBJ whole genome shotgun (WGS) entry which is preliminary data.</text>
</comment>
<protein>
    <submittedName>
        <fullName evidence="2">CaiB/BaiF CoA transferase family protein</fullName>
    </submittedName>
</protein>
<dbReference type="GO" id="GO:0016740">
    <property type="term" value="F:transferase activity"/>
    <property type="evidence" value="ECO:0007669"/>
    <property type="project" value="UniProtKB-KW"/>
</dbReference>
<sequence>MTVAQERCGSLPEAPFEASARGPLRGVRVVDMSRLVAGNMLSLQLADFGADVLKIETAGAGDPLRDWREADGDEQFDGWWQVYGRNKRSVALNLRSAAGLEVLLRLLDTAQVLVESFKPGTLEHMGLGPEVLHARNPRLIVVRVSGWGQTGPYRELPGFGSLIEGFSGYARKSGRDGDPPLLPNMALADMIAGLTGAYATLAALRELEVGGGRGQVIDLSLLEPMAAIMGPDAAVYARTGVQPDARRKIASPRGVYRCRDGKWVCMSGSTEKMARRVLETIGRGELCGDPCFSTNAARLENDAQVEEMMQEFVGRHGLAECLDLFRAAGVTVGPVYEVGELLADRHVAERGVYMRSRPADAQDGVVMHGITPRLSGTPGALRMPAPRRGQHTAEVLRAAGFDGGDLEALAAAGAIECE</sequence>
<dbReference type="RefSeq" id="WP_217964180.1">
    <property type="nucleotide sequence ID" value="NZ_JAHTBN010000003.1"/>
</dbReference>